<proteinExistence type="inferred from homology"/>
<name>A0A653CSS3_CALMS</name>
<dbReference type="Pfam" id="PF00411">
    <property type="entry name" value="Ribosomal_S11"/>
    <property type="match status" value="1"/>
</dbReference>
<keyword evidence="3" id="KW-0687">Ribonucleoprotein</keyword>
<dbReference type="GO" id="GO:0006412">
    <property type="term" value="P:translation"/>
    <property type="evidence" value="ECO:0007669"/>
    <property type="project" value="InterPro"/>
</dbReference>
<dbReference type="OrthoDB" id="1654884at2759"/>
<evidence type="ECO:0008006" key="6">
    <source>
        <dbReference type="Google" id="ProtNLM"/>
    </source>
</evidence>
<dbReference type="Gene3D" id="3.30.420.80">
    <property type="entry name" value="Ribosomal protein S11"/>
    <property type="match status" value="1"/>
</dbReference>
<evidence type="ECO:0000256" key="3">
    <source>
        <dbReference type="ARBA" id="ARBA00023274"/>
    </source>
</evidence>
<dbReference type="SUPFAM" id="SSF53137">
    <property type="entry name" value="Translational machinery components"/>
    <property type="match status" value="1"/>
</dbReference>
<dbReference type="GO" id="GO:1990904">
    <property type="term" value="C:ribonucleoprotein complex"/>
    <property type="evidence" value="ECO:0007669"/>
    <property type="project" value="UniProtKB-KW"/>
</dbReference>
<comment type="similarity">
    <text evidence="1">Belongs to the universal ribosomal protein uS11 family.</text>
</comment>
<keyword evidence="2" id="KW-0689">Ribosomal protein</keyword>
<dbReference type="PANTHER" id="PTHR11759">
    <property type="entry name" value="40S RIBOSOMAL PROTEIN S14/30S RIBOSOMAL PROTEIN S11"/>
    <property type="match status" value="1"/>
</dbReference>
<dbReference type="HAMAP" id="MF_01310">
    <property type="entry name" value="Ribosomal_uS11"/>
    <property type="match status" value="1"/>
</dbReference>
<reference evidence="4 5" key="1">
    <citation type="submission" date="2019-01" db="EMBL/GenBank/DDBJ databases">
        <authorList>
            <person name="Sayadi A."/>
        </authorList>
    </citation>
    <scope>NUCLEOTIDE SEQUENCE [LARGE SCALE GENOMIC DNA]</scope>
</reference>
<dbReference type="GO" id="GO:0003735">
    <property type="term" value="F:structural constituent of ribosome"/>
    <property type="evidence" value="ECO:0007669"/>
    <property type="project" value="InterPro"/>
</dbReference>
<accession>A0A653CSS3</accession>
<dbReference type="AlphaFoldDB" id="A0A653CSS3"/>
<sequence length="200" mass="21892">MFRNQAQKLMKKFTLGNVVQKCIAPLSVSAVKCREVIDRREMLRSLPSVDEGTAGEKAVDVDSLIGHKNVFPTLDLPNRLFNGIPFKDLPIFNIRVSPNNTIISFTDAKGVPNLNRSCGVEGFKNAKKGTNVAAQATALTIGTKVLERGIKTVRVRVRGLGPGRMAAIKGLQMSGLDIVSITDSTRVSWNPPRPRKQKKL</sequence>
<dbReference type="FunFam" id="3.30.420.80:FF:000013">
    <property type="entry name" value="Mitochondrial ribosomal protein S11"/>
    <property type="match status" value="1"/>
</dbReference>
<organism evidence="4 5">
    <name type="scientific">Callosobruchus maculatus</name>
    <name type="common">Southern cowpea weevil</name>
    <name type="synonym">Pulse bruchid</name>
    <dbReference type="NCBI Taxonomy" id="64391"/>
    <lineage>
        <taxon>Eukaryota</taxon>
        <taxon>Metazoa</taxon>
        <taxon>Ecdysozoa</taxon>
        <taxon>Arthropoda</taxon>
        <taxon>Hexapoda</taxon>
        <taxon>Insecta</taxon>
        <taxon>Pterygota</taxon>
        <taxon>Neoptera</taxon>
        <taxon>Endopterygota</taxon>
        <taxon>Coleoptera</taxon>
        <taxon>Polyphaga</taxon>
        <taxon>Cucujiformia</taxon>
        <taxon>Chrysomeloidea</taxon>
        <taxon>Chrysomelidae</taxon>
        <taxon>Bruchinae</taxon>
        <taxon>Bruchini</taxon>
        <taxon>Callosobruchus</taxon>
    </lineage>
</organism>
<evidence type="ECO:0000313" key="4">
    <source>
        <dbReference type="EMBL" id="VEN50991.1"/>
    </source>
</evidence>
<evidence type="ECO:0000256" key="1">
    <source>
        <dbReference type="ARBA" id="ARBA00006194"/>
    </source>
</evidence>
<dbReference type="Proteomes" id="UP000410492">
    <property type="component" value="Unassembled WGS sequence"/>
</dbReference>
<evidence type="ECO:0000256" key="2">
    <source>
        <dbReference type="ARBA" id="ARBA00022980"/>
    </source>
</evidence>
<dbReference type="InterPro" id="IPR036967">
    <property type="entry name" value="Ribosomal_uS11_sf"/>
</dbReference>
<protein>
    <recommendedName>
        <fullName evidence="6">28S ribosomal protein S11, mitochondrial</fullName>
    </recommendedName>
</protein>
<dbReference type="EMBL" id="CAACVG010008764">
    <property type="protein sequence ID" value="VEN50991.1"/>
    <property type="molecule type" value="Genomic_DNA"/>
</dbReference>
<keyword evidence="5" id="KW-1185">Reference proteome</keyword>
<gene>
    <name evidence="4" type="ORF">CALMAC_LOCUS11580</name>
</gene>
<dbReference type="InterPro" id="IPR001971">
    <property type="entry name" value="Ribosomal_uS11"/>
</dbReference>
<evidence type="ECO:0000313" key="5">
    <source>
        <dbReference type="Proteomes" id="UP000410492"/>
    </source>
</evidence>
<dbReference type="GO" id="GO:0005840">
    <property type="term" value="C:ribosome"/>
    <property type="evidence" value="ECO:0007669"/>
    <property type="project" value="UniProtKB-KW"/>
</dbReference>